<proteinExistence type="predicted"/>
<evidence type="ECO:0000313" key="2">
    <source>
        <dbReference type="EMBL" id="GAH19903.1"/>
    </source>
</evidence>
<dbReference type="InterPro" id="IPR005195">
    <property type="entry name" value="Glyco_hydro_65_M"/>
</dbReference>
<feature type="non-terminal residue" evidence="2">
    <location>
        <position position="1"/>
    </location>
</feature>
<dbReference type="PANTHER" id="PTHR11051:SF8">
    <property type="entry name" value="PROTEIN-GLUCOSYLGALACTOSYLHYDROXYLYSINE GLUCOSIDASE"/>
    <property type="match status" value="1"/>
</dbReference>
<dbReference type="InterPro" id="IPR012341">
    <property type="entry name" value="6hp_glycosidase-like_sf"/>
</dbReference>
<dbReference type="SUPFAM" id="SSF48208">
    <property type="entry name" value="Six-hairpin glycosidases"/>
    <property type="match status" value="1"/>
</dbReference>
<dbReference type="AlphaFoldDB" id="X1FGH4"/>
<accession>X1FGH4</accession>
<dbReference type="EMBL" id="BARU01001689">
    <property type="protein sequence ID" value="GAH19903.1"/>
    <property type="molecule type" value="Genomic_DNA"/>
</dbReference>
<feature type="non-terminal residue" evidence="2">
    <location>
        <position position="454"/>
    </location>
</feature>
<dbReference type="GO" id="GO:0005975">
    <property type="term" value="P:carbohydrate metabolic process"/>
    <property type="evidence" value="ECO:0007669"/>
    <property type="project" value="InterPro"/>
</dbReference>
<dbReference type="PANTHER" id="PTHR11051">
    <property type="entry name" value="GLYCOSYL HYDROLASE-RELATED"/>
    <property type="match status" value="1"/>
</dbReference>
<organism evidence="2">
    <name type="scientific">marine sediment metagenome</name>
    <dbReference type="NCBI Taxonomy" id="412755"/>
    <lineage>
        <taxon>unclassified sequences</taxon>
        <taxon>metagenomes</taxon>
        <taxon>ecological metagenomes</taxon>
    </lineage>
</organism>
<dbReference type="Gene3D" id="1.50.10.10">
    <property type="match status" value="1"/>
</dbReference>
<name>X1FGH4_9ZZZZ</name>
<sequence length="454" mass="53596">ILEVKEEVGSQRRKIFSSSTNKIKQNEELSFEKMVTIYSTRDPDFRGKEKVSDKEIEKATIDNLKKFIEIGYDKLFGAHKKRWDQLWKQIDIVLNGPDFDQLAIRFSQFHIYQMTPVHDERLSIAAKGLSGEGYKGHVFWDMEIFILPSLIYTFPEIAKRLLLYRYHFLDGAREKAKENGFEGAMYPWECADTGCEVTPKWGGVDFKTGKPQRIWTGELEQHITCDIVYSIWHYFQATHDHDFMYNYGLEIMLETSRFWASRLEYNPEKDQYEINDVTGPDEYSEHINNNTFTNYMVKWQLNQTIQFSEWVKANQLEVWKKVTSKIKLTLNELGDWKEKADKIYIGMDKTSGFIHQYEGFTDKREVDLLKYKGKVGAITQDYNWEEITQMQVLKQSDIIMLLYLLGDDFSQETKRLNWDYYEPKTLHDSSLSSSIHAIVVLDIEDGEKGYEYFE</sequence>
<protein>
    <recommendedName>
        <fullName evidence="1">Glycoside hydrolase family 65 central catalytic domain-containing protein</fullName>
    </recommendedName>
</protein>
<gene>
    <name evidence="2" type="ORF">S03H2_04297</name>
</gene>
<reference evidence="2" key="1">
    <citation type="journal article" date="2014" name="Front. Microbiol.">
        <title>High frequency of phylogenetically diverse reductive dehalogenase-homologous genes in deep subseafloor sedimentary metagenomes.</title>
        <authorList>
            <person name="Kawai M."/>
            <person name="Futagami T."/>
            <person name="Toyoda A."/>
            <person name="Takaki Y."/>
            <person name="Nishi S."/>
            <person name="Hori S."/>
            <person name="Arai W."/>
            <person name="Tsubouchi T."/>
            <person name="Morono Y."/>
            <person name="Uchiyama I."/>
            <person name="Ito T."/>
            <person name="Fujiyama A."/>
            <person name="Inagaki F."/>
            <person name="Takami H."/>
        </authorList>
    </citation>
    <scope>NUCLEOTIDE SEQUENCE</scope>
    <source>
        <strain evidence="2">Expedition CK06-06</strain>
    </source>
</reference>
<evidence type="ECO:0000259" key="1">
    <source>
        <dbReference type="Pfam" id="PF03632"/>
    </source>
</evidence>
<dbReference type="InterPro" id="IPR008928">
    <property type="entry name" value="6-hairpin_glycosidase_sf"/>
</dbReference>
<comment type="caution">
    <text evidence="2">The sequence shown here is derived from an EMBL/GenBank/DDBJ whole genome shotgun (WGS) entry which is preliminary data.</text>
</comment>
<dbReference type="Pfam" id="PF03632">
    <property type="entry name" value="Glyco_hydro_65m"/>
    <property type="match status" value="1"/>
</dbReference>
<dbReference type="GO" id="GO:0004553">
    <property type="term" value="F:hydrolase activity, hydrolyzing O-glycosyl compounds"/>
    <property type="evidence" value="ECO:0007669"/>
    <property type="project" value="TreeGrafter"/>
</dbReference>
<feature type="domain" description="Glycoside hydrolase family 65 central catalytic" evidence="1">
    <location>
        <begin position="105"/>
        <end position="453"/>
    </location>
</feature>